<comment type="caution">
    <text evidence="13">The sequence shown here is derived from an EMBL/GenBank/DDBJ whole genome shotgun (WGS) entry which is preliminary data.</text>
</comment>
<comment type="subunit">
    <text evidence="11">Homodimer.</text>
</comment>
<organism evidence="13 14">
    <name type="scientific">Candidatus Corynebacterium faecigallinarum</name>
    <dbReference type="NCBI Taxonomy" id="2838528"/>
    <lineage>
        <taxon>Bacteria</taxon>
        <taxon>Bacillati</taxon>
        <taxon>Actinomycetota</taxon>
        <taxon>Actinomycetes</taxon>
        <taxon>Mycobacteriales</taxon>
        <taxon>Corynebacteriaceae</taxon>
        <taxon>Corynebacterium</taxon>
    </lineage>
</organism>
<dbReference type="InterPro" id="IPR005764">
    <property type="entry name" value="Ade_phspho_trans"/>
</dbReference>
<dbReference type="GO" id="GO:0006168">
    <property type="term" value="P:adenine salvage"/>
    <property type="evidence" value="ECO:0007669"/>
    <property type="project" value="InterPro"/>
</dbReference>
<comment type="subcellular location">
    <subcellularLocation>
        <location evidence="3 11">Cytoplasm</location>
    </subcellularLocation>
</comment>
<keyword evidence="10 11" id="KW-0660">Purine salvage</keyword>
<comment type="catalytic activity">
    <reaction evidence="1 11">
        <text>AMP + diphosphate = 5-phospho-alpha-D-ribose 1-diphosphate + adenine</text>
        <dbReference type="Rhea" id="RHEA:16609"/>
        <dbReference type="ChEBI" id="CHEBI:16708"/>
        <dbReference type="ChEBI" id="CHEBI:33019"/>
        <dbReference type="ChEBI" id="CHEBI:58017"/>
        <dbReference type="ChEBI" id="CHEBI:456215"/>
        <dbReference type="EC" id="2.4.2.7"/>
    </reaction>
</comment>
<dbReference type="HAMAP" id="MF_00004">
    <property type="entry name" value="Aden_phosphoribosyltr"/>
    <property type="match status" value="1"/>
</dbReference>
<dbReference type="Gene3D" id="3.40.50.2020">
    <property type="match status" value="1"/>
</dbReference>
<sequence>MSTAQQPRFSSAIEALDGLTRYVPDFPGEGIVFQDLTPVLADADGFRLIIEDMAEGSRAITGAGGIDVVAGLDARGFLLGAAVARELGVGILAIRKAGKLPPPVLHEEYALEYGTAAVEIPGEELDLSGTRVLLVDDVLATGGTLTAACALLRQAGAEVVGVAVALEVAELAGGERLGDLPLYVVSRGQ</sequence>
<evidence type="ECO:0000256" key="4">
    <source>
        <dbReference type="ARBA" id="ARBA00004659"/>
    </source>
</evidence>
<reference evidence="13" key="2">
    <citation type="submission" date="2021-04" db="EMBL/GenBank/DDBJ databases">
        <authorList>
            <person name="Gilroy R."/>
        </authorList>
    </citation>
    <scope>NUCLEOTIDE SEQUENCE</scope>
    <source>
        <strain evidence="13">ChiHjej13B12-4958</strain>
    </source>
</reference>
<dbReference type="GO" id="GO:0006166">
    <property type="term" value="P:purine ribonucleoside salvage"/>
    <property type="evidence" value="ECO:0007669"/>
    <property type="project" value="UniProtKB-KW"/>
</dbReference>
<dbReference type="GO" id="GO:0016208">
    <property type="term" value="F:AMP binding"/>
    <property type="evidence" value="ECO:0007669"/>
    <property type="project" value="TreeGrafter"/>
</dbReference>
<dbReference type="EMBL" id="DWVP01000004">
    <property type="protein sequence ID" value="HJC84413.1"/>
    <property type="molecule type" value="Genomic_DNA"/>
</dbReference>
<dbReference type="PANTHER" id="PTHR32315">
    <property type="entry name" value="ADENINE PHOSPHORIBOSYLTRANSFERASE"/>
    <property type="match status" value="1"/>
</dbReference>
<evidence type="ECO:0000256" key="9">
    <source>
        <dbReference type="ARBA" id="ARBA00022679"/>
    </source>
</evidence>
<gene>
    <name evidence="11" type="primary">apt</name>
    <name evidence="13" type="ORF">H9751_02485</name>
</gene>
<keyword evidence="8 11" id="KW-0328">Glycosyltransferase</keyword>
<feature type="domain" description="Phosphoribosyltransferase" evidence="12">
    <location>
        <begin position="54"/>
        <end position="168"/>
    </location>
</feature>
<evidence type="ECO:0000256" key="8">
    <source>
        <dbReference type="ARBA" id="ARBA00022676"/>
    </source>
</evidence>
<keyword evidence="7 11" id="KW-0963">Cytoplasm</keyword>
<evidence type="ECO:0000256" key="5">
    <source>
        <dbReference type="ARBA" id="ARBA00008391"/>
    </source>
</evidence>
<accession>A0A9D2QE23</accession>
<name>A0A9D2QE23_9CORY</name>
<protein>
    <recommendedName>
        <fullName evidence="6 11">Adenine phosphoribosyltransferase</fullName>
        <shortName evidence="11">APRT</shortName>
        <ecNumber evidence="6 11">2.4.2.7</ecNumber>
    </recommendedName>
</protein>
<dbReference type="NCBIfam" id="NF002636">
    <property type="entry name" value="PRK02304.1-5"/>
    <property type="match status" value="1"/>
</dbReference>
<evidence type="ECO:0000256" key="11">
    <source>
        <dbReference type="HAMAP-Rule" id="MF_00004"/>
    </source>
</evidence>
<evidence type="ECO:0000313" key="14">
    <source>
        <dbReference type="Proteomes" id="UP000823858"/>
    </source>
</evidence>
<dbReference type="GO" id="GO:0044209">
    <property type="term" value="P:AMP salvage"/>
    <property type="evidence" value="ECO:0007669"/>
    <property type="project" value="UniProtKB-UniRule"/>
</dbReference>
<dbReference type="GO" id="GO:0002055">
    <property type="term" value="F:adenine binding"/>
    <property type="evidence" value="ECO:0007669"/>
    <property type="project" value="TreeGrafter"/>
</dbReference>
<dbReference type="GO" id="GO:0003999">
    <property type="term" value="F:adenine phosphoribosyltransferase activity"/>
    <property type="evidence" value="ECO:0007669"/>
    <property type="project" value="UniProtKB-UniRule"/>
</dbReference>
<dbReference type="Proteomes" id="UP000823858">
    <property type="component" value="Unassembled WGS sequence"/>
</dbReference>
<comment type="pathway">
    <text evidence="4 11">Purine metabolism; AMP biosynthesis via salvage pathway; AMP from adenine: step 1/1.</text>
</comment>
<dbReference type="InterPro" id="IPR050054">
    <property type="entry name" value="UPRTase/APRTase"/>
</dbReference>
<evidence type="ECO:0000313" key="13">
    <source>
        <dbReference type="EMBL" id="HJC84413.1"/>
    </source>
</evidence>
<evidence type="ECO:0000256" key="3">
    <source>
        <dbReference type="ARBA" id="ARBA00004496"/>
    </source>
</evidence>
<evidence type="ECO:0000256" key="2">
    <source>
        <dbReference type="ARBA" id="ARBA00003968"/>
    </source>
</evidence>
<evidence type="ECO:0000259" key="12">
    <source>
        <dbReference type="Pfam" id="PF00156"/>
    </source>
</evidence>
<comment type="function">
    <text evidence="2 11">Catalyzes a salvage reaction resulting in the formation of AMP, that is energically less costly than de novo synthesis.</text>
</comment>
<comment type="similarity">
    <text evidence="5 11">Belongs to the purine/pyrimidine phosphoribosyltransferase family.</text>
</comment>
<dbReference type="GO" id="GO:0005737">
    <property type="term" value="C:cytoplasm"/>
    <property type="evidence" value="ECO:0007669"/>
    <property type="project" value="UniProtKB-SubCell"/>
</dbReference>
<dbReference type="CDD" id="cd06223">
    <property type="entry name" value="PRTases_typeI"/>
    <property type="match status" value="1"/>
</dbReference>
<keyword evidence="9 11" id="KW-0808">Transferase</keyword>
<dbReference type="EC" id="2.4.2.7" evidence="6 11"/>
<evidence type="ECO:0000256" key="1">
    <source>
        <dbReference type="ARBA" id="ARBA00000868"/>
    </source>
</evidence>
<dbReference type="PANTHER" id="PTHR32315:SF3">
    <property type="entry name" value="ADENINE PHOSPHORIBOSYLTRANSFERASE"/>
    <property type="match status" value="1"/>
</dbReference>
<dbReference type="Pfam" id="PF00156">
    <property type="entry name" value="Pribosyltran"/>
    <property type="match status" value="1"/>
</dbReference>
<dbReference type="NCBIfam" id="NF002634">
    <property type="entry name" value="PRK02304.1-3"/>
    <property type="match status" value="1"/>
</dbReference>
<dbReference type="InterPro" id="IPR029057">
    <property type="entry name" value="PRTase-like"/>
</dbReference>
<evidence type="ECO:0000256" key="6">
    <source>
        <dbReference type="ARBA" id="ARBA00011893"/>
    </source>
</evidence>
<dbReference type="InterPro" id="IPR000836">
    <property type="entry name" value="PRTase_dom"/>
</dbReference>
<reference evidence="13" key="1">
    <citation type="journal article" date="2021" name="PeerJ">
        <title>Extensive microbial diversity within the chicken gut microbiome revealed by metagenomics and culture.</title>
        <authorList>
            <person name="Gilroy R."/>
            <person name="Ravi A."/>
            <person name="Getino M."/>
            <person name="Pursley I."/>
            <person name="Horton D.L."/>
            <person name="Alikhan N.F."/>
            <person name="Baker D."/>
            <person name="Gharbi K."/>
            <person name="Hall N."/>
            <person name="Watson M."/>
            <person name="Adriaenssens E.M."/>
            <person name="Foster-Nyarko E."/>
            <person name="Jarju S."/>
            <person name="Secka A."/>
            <person name="Antonio M."/>
            <person name="Oren A."/>
            <person name="Chaudhuri R.R."/>
            <person name="La Ragione R."/>
            <person name="Hildebrand F."/>
            <person name="Pallen M.J."/>
        </authorList>
    </citation>
    <scope>NUCLEOTIDE SEQUENCE</scope>
    <source>
        <strain evidence="13">ChiHjej13B12-4958</strain>
    </source>
</reference>
<dbReference type="AlphaFoldDB" id="A0A9D2QE23"/>
<proteinExistence type="inferred from homology"/>
<evidence type="ECO:0000256" key="10">
    <source>
        <dbReference type="ARBA" id="ARBA00022726"/>
    </source>
</evidence>
<evidence type="ECO:0000256" key="7">
    <source>
        <dbReference type="ARBA" id="ARBA00022490"/>
    </source>
</evidence>
<dbReference type="SUPFAM" id="SSF53271">
    <property type="entry name" value="PRTase-like"/>
    <property type="match status" value="1"/>
</dbReference>
<dbReference type="FunFam" id="3.40.50.2020:FF:000021">
    <property type="entry name" value="Adenine phosphoribosyltransferase"/>
    <property type="match status" value="1"/>
</dbReference>